<dbReference type="InterPro" id="IPR035994">
    <property type="entry name" value="Nucleoside_phosphorylase_sf"/>
</dbReference>
<dbReference type="InterPro" id="IPR010049">
    <property type="entry name" value="MTA_SAH_Nsdase"/>
</dbReference>
<dbReference type="GO" id="GO:0019509">
    <property type="term" value="P:L-methionine salvage from methylthioadenosine"/>
    <property type="evidence" value="ECO:0007669"/>
    <property type="project" value="UniProtKB-UniPathway"/>
</dbReference>
<organism evidence="7 8">
    <name type="scientific">Corynebacterium hindlerae</name>
    <dbReference type="NCBI Taxonomy" id="699041"/>
    <lineage>
        <taxon>Bacteria</taxon>
        <taxon>Bacillati</taxon>
        <taxon>Actinomycetota</taxon>
        <taxon>Actinomycetes</taxon>
        <taxon>Mycobacteriales</taxon>
        <taxon>Corynebacteriaceae</taxon>
        <taxon>Corynebacterium</taxon>
    </lineage>
</organism>
<proteinExistence type="predicted"/>
<reference evidence="7 8" key="1">
    <citation type="submission" date="2020-07" db="EMBL/GenBank/DDBJ databases">
        <title>non toxigenic Corynebacterium sp. nov from a clinical source.</title>
        <authorList>
            <person name="Bernier A.-M."/>
            <person name="Bernard K."/>
        </authorList>
    </citation>
    <scope>NUCLEOTIDE SEQUENCE [LARGE SCALE GENOMIC DNA]</scope>
    <source>
        <strain evidence="8">NML 93-0612</strain>
    </source>
</reference>
<dbReference type="Proteomes" id="UP000515570">
    <property type="component" value="Chromosome"/>
</dbReference>
<feature type="domain" description="Nucleoside phosphorylase" evidence="6">
    <location>
        <begin position="8"/>
        <end position="219"/>
    </location>
</feature>
<evidence type="ECO:0000256" key="4">
    <source>
        <dbReference type="ARBA" id="ARBA00022801"/>
    </source>
</evidence>
<dbReference type="GO" id="GO:0008782">
    <property type="term" value="F:adenosylhomocysteine nucleosidase activity"/>
    <property type="evidence" value="ECO:0007669"/>
    <property type="project" value="UniProtKB-EC"/>
</dbReference>
<evidence type="ECO:0000256" key="5">
    <source>
        <dbReference type="ARBA" id="ARBA00023167"/>
    </source>
</evidence>
<dbReference type="Gene3D" id="3.40.50.1580">
    <property type="entry name" value="Nucleoside phosphorylase domain"/>
    <property type="match status" value="1"/>
</dbReference>
<keyword evidence="8" id="KW-1185">Reference proteome</keyword>
<dbReference type="CDD" id="cd09008">
    <property type="entry name" value="MTAN"/>
    <property type="match status" value="1"/>
</dbReference>
<name>A0A7G5FC89_9CORY</name>
<dbReference type="GO" id="GO:0008930">
    <property type="term" value="F:methylthioadenosine nucleosidase activity"/>
    <property type="evidence" value="ECO:0007669"/>
    <property type="project" value="InterPro"/>
</dbReference>
<gene>
    <name evidence="7" type="primary">mtnN</name>
    <name evidence="7" type="ORF">HW450_07520</name>
</gene>
<dbReference type="EMBL" id="CP059833">
    <property type="protein sequence ID" value="QMV84230.1"/>
    <property type="molecule type" value="Genomic_DNA"/>
</dbReference>
<dbReference type="UniPathway" id="UPA00904">
    <property type="reaction ID" value="UER00871"/>
</dbReference>
<sequence>MGRGPVVIIIQCAMEMEAAPFLAELPADHRVEKIANQEFHFGPDRLIAVTGIGLANAAAGTARALLLADSAELVIAAGTCGGLHADIEVGQIAVATNAIYSMADATAFGYEPGQVPGMPISYDAAAVPDLGVPVMTGRVVSADAFITAANVAEARDRFPEAIATDMETTAMAQTCYAAGVPWMSLRAVSDLCGPAAGQDFHIDGELAARHSHTAVSTFLSLTNL</sequence>
<keyword evidence="3" id="KW-0028">Amino-acid biosynthesis</keyword>
<dbReference type="Pfam" id="PF01048">
    <property type="entry name" value="PNP_UDP_1"/>
    <property type="match status" value="1"/>
</dbReference>
<evidence type="ECO:0000313" key="8">
    <source>
        <dbReference type="Proteomes" id="UP000515570"/>
    </source>
</evidence>
<evidence type="ECO:0000256" key="1">
    <source>
        <dbReference type="ARBA" id="ARBA00004945"/>
    </source>
</evidence>
<dbReference type="GO" id="GO:0019284">
    <property type="term" value="P:L-methionine salvage from S-adenosylmethionine"/>
    <property type="evidence" value="ECO:0007669"/>
    <property type="project" value="TreeGrafter"/>
</dbReference>
<evidence type="ECO:0000256" key="3">
    <source>
        <dbReference type="ARBA" id="ARBA00022605"/>
    </source>
</evidence>
<keyword evidence="5" id="KW-0486">Methionine biosynthesis</keyword>
<evidence type="ECO:0000313" key="7">
    <source>
        <dbReference type="EMBL" id="QMV84230.1"/>
    </source>
</evidence>
<dbReference type="PANTHER" id="PTHR46832">
    <property type="entry name" value="5'-METHYLTHIOADENOSINE/S-ADENOSYLHOMOCYSTEINE NUCLEOSIDASE"/>
    <property type="match status" value="1"/>
</dbReference>
<dbReference type="InterPro" id="IPR000845">
    <property type="entry name" value="Nucleoside_phosphorylase_d"/>
</dbReference>
<dbReference type="NCBIfam" id="TIGR01704">
    <property type="entry name" value="MTA_SAH-Nsdase"/>
    <property type="match status" value="1"/>
</dbReference>
<dbReference type="GO" id="GO:0009164">
    <property type="term" value="P:nucleoside catabolic process"/>
    <property type="evidence" value="ECO:0007669"/>
    <property type="project" value="InterPro"/>
</dbReference>
<dbReference type="AlphaFoldDB" id="A0A7G5FC89"/>
<evidence type="ECO:0000256" key="2">
    <source>
        <dbReference type="ARBA" id="ARBA00011974"/>
    </source>
</evidence>
<dbReference type="SUPFAM" id="SSF53167">
    <property type="entry name" value="Purine and uridine phosphorylases"/>
    <property type="match status" value="1"/>
</dbReference>
<dbReference type="EC" id="3.2.2.9" evidence="2"/>
<keyword evidence="4 7" id="KW-0378">Hydrolase</keyword>
<dbReference type="PANTHER" id="PTHR46832:SF1">
    <property type="entry name" value="5'-METHYLTHIOADENOSINE_S-ADENOSYLHOMOCYSTEINE NUCLEOSIDASE"/>
    <property type="match status" value="1"/>
</dbReference>
<evidence type="ECO:0000259" key="6">
    <source>
        <dbReference type="Pfam" id="PF01048"/>
    </source>
</evidence>
<comment type="pathway">
    <text evidence="1">Amino-acid biosynthesis; L-methionine biosynthesis via salvage pathway; S-methyl-5-thio-alpha-D-ribose 1-phosphate from S-methyl-5'-thioadenosine (hydrolase route): step 1/2.</text>
</comment>
<protein>
    <recommendedName>
        <fullName evidence="2">adenosylhomocysteine nucleosidase</fullName>
        <ecNumber evidence="2">3.2.2.9</ecNumber>
    </recommendedName>
</protein>
<dbReference type="GO" id="GO:0005829">
    <property type="term" value="C:cytosol"/>
    <property type="evidence" value="ECO:0007669"/>
    <property type="project" value="TreeGrafter"/>
</dbReference>
<keyword evidence="7" id="KW-0326">Glycosidase</keyword>
<accession>A0A7G5FC89</accession>